<dbReference type="InterPro" id="IPR011990">
    <property type="entry name" value="TPR-like_helical_dom_sf"/>
</dbReference>
<comment type="similarity">
    <text evidence="2">Belongs to the UTP6 family.</text>
</comment>
<dbReference type="InterPro" id="IPR055347">
    <property type="entry name" value="UTP6_N"/>
</dbReference>
<evidence type="ECO:0000256" key="2">
    <source>
        <dbReference type="ARBA" id="ARBA00010734"/>
    </source>
</evidence>
<dbReference type="OrthoDB" id="28112at2759"/>
<comment type="caution">
    <text evidence="7">The sequence shown here is derived from an EMBL/GenBank/DDBJ whole genome shotgun (WGS) entry which is preliminary data.</text>
</comment>
<dbReference type="GO" id="GO:0034388">
    <property type="term" value="C:Pwp2p-containing subcomplex of 90S preribosome"/>
    <property type="evidence" value="ECO:0007669"/>
    <property type="project" value="TreeGrafter"/>
</dbReference>
<dbReference type="PANTHER" id="PTHR23271">
    <property type="entry name" value="HEPATOCELLULAR CARCINOMA-ASSOCIATED ANTIGEN 66"/>
    <property type="match status" value="1"/>
</dbReference>
<proteinExistence type="inferred from homology"/>
<dbReference type="EMBL" id="MU006106">
    <property type="protein sequence ID" value="KAF2835912.1"/>
    <property type="molecule type" value="Genomic_DNA"/>
</dbReference>
<keyword evidence="4" id="KW-0677">Repeat</keyword>
<evidence type="ECO:0000256" key="1">
    <source>
        <dbReference type="ARBA" id="ARBA00004604"/>
    </source>
</evidence>
<reference evidence="7" key="1">
    <citation type="journal article" date="2020" name="Stud. Mycol.">
        <title>101 Dothideomycetes genomes: a test case for predicting lifestyles and emergence of pathogens.</title>
        <authorList>
            <person name="Haridas S."/>
            <person name="Albert R."/>
            <person name="Binder M."/>
            <person name="Bloem J."/>
            <person name="Labutti K."/>
            <person name="Salamov A."/>
            <person name="Andreopoulos B."/>
            <person name="Baker S."/>
            <person name="Barry K."/>
            <person name="Bills G."/>
            <person name="Bluhm B."/>
            <person name="Cannon C."/>
            <person name="Castanera R."/>
            <person name="Culley D."/>
            <person name="Daum C."/>
            <person name="Ezra D."/>
            <person name="Gonzalez J."/>
            <person name="Henrissat B."/>
            <person name="Kuo A."/>
            <person name="Liang C."/>
            <person name="Lipzen A."/>
            <person name="Lutzoni F."/>
            <person name="Magnuson J."/>
            <person name="Mondo S."/>
            <person name="Nolan M."/>
            <person name="Ohm R."/>
            <person name="Pangilinan J."/>
            <person name="Park H.-J."/>
            <person name="Ramirez L."/>
            <person name="Alfaro M."/>
            <person name="Sun H."/>
            <person name="Tritt A."/>
            <person name="Yoshinaga Y."/>
            <person name="Zwiers L.-H."/>
            <person name="Turgeon B."/>
            <person name="Goodwin S."/>
            <person name="Spatafora J."/>
            <person name="Crous P."/>
            <person name="Grigoriev I."/>
        </authorList>
    </citation>
    <scope>NUCLEOTIDE SEQUENCE</scope>
    <source>
        <strain evidence="7">CBS 101060</strain>
    </source>
</reference>
<accession>A0A9P4S603</accession>
<organism evidence="7 8">
    <name type="scientific">Patellaria atrata CBS 101060</name>
    <dbReference type="NCBI Taxonomy" id="1346257"/>
    <lineage>
        <taxon>Eukaryota</taxon>
        <taxon>Fungi</taxon>
        <taxon>Dikarya</taxon>
        <taxon>Ascomycota</taxon>
        <taxon>Pezizomycotina</taxon>
        <taxon>Dothideomycetes</taxon>
        <taxon>Dothideomycetes incertae sedis</taxon>
        <taxon>Patellariales</taxon>
        <taxon>Patellariaceae</taxon>
        <taxon>Patellaria</taxon>
    </lineage>
</organism>
<dbReference type="PANTHER" id="PTHR23271:SF1">
    <property type="entry name" value="U3 SMALL NUCLEOLAR RNA-ASSOCIATED PROTEIN 6 HOMOLOG"/>
    <property type="match status" value="1"/>
</dbReference>
<evidence type="ECO:0000256" key="5">
    <source>
        <dbReference type="ARBA" id="ARBA00023242"/>
    </source>
</evidence>
<dbReference type="AlphaFoldDB" id="A0A9P4S603"/>
<dbReference type="InterPro" id="IPR013949">
    <property type="entry name" value="Utp6"/>
</dbReference>
<dbReference type="Pfam" id="PF08640">
    <property type="entry name" value="U3_assoc_6"/>
    <property type="match status" value="1"/>
</dbReference>
<sequence length="447" mass="50826">MTSDKARFYLESSIPELLELERKEIFTKEEIKAITKKRSDFEHIVNARGSHPSDWARYAAYEINLENLRKKRVKRLGIKGTTHSGQRRIFFILDRGTKKFHGDVALWMQYLNFARGEKAHRKVNQILTDVLRMHPTRPELWIYAARYAMDEADMTNARSYMQRGLRFRKSAKELWMEYAKLEMLYIGKIAARRTILGLDVGKSSNIQGEVEDDPDADVIALPKVTAEDIDPTLNPDITSDDTALKNLTSTLILTGAIPMAIFDQAMKQFNHSPTMAEQFFTLFAEFDRVPCVSSLLNRVVEALERESSSTVQFPACYARTPIVGVQVDSVEFPTALGQSLERVKSSMQQRPHQKADLAERAMTWLLPLARRDKLDPSLHVVISASLRQFLRPLNSVDGDSSGKLADFITRLLDASQFEDAKYLLTLGLKRNGSDERLLAIEASLPSR</sequence>
<dbReference type="Gene3D" id="1.25.40.10">
    <property type="entry name" value="Tetratricopeptide repeat domain"/>
    <property type="match status" value="1"/>
</dbReference>
<evidence type="ECO:0000256" key="4">
    <source>
        <dbReference type="ARBA" id="ARBA00022737"/>
    </source>
</evidence>
<gene>
    <name evidence="7" type="ORF">M501DRAFT_961438</name>
</gene>
<feature type="domain" description="U3 small nucleolar RNA-associated protein 6 N-terminal" evidence="6">
    <location>
        <begin position="10"/>
        <end position="83"/>
    </location>
</feature>
<dbReference type="SUPFAM" id="SSF48452">
    <property type="entry name" value="TPR-like"/>
    <property type="match status" value="1"/>
</dbReference>
<dbReference type="GO" id="GO:0000462">
    <property type="term" value="P:maturation of SSU-rRNA from tricistronic rRNA transcript (SSU-rRNA, 5.8S rRNA, LSU-rRNA)"/>
    <property type="evidence" value="ECO:0007669"/>
    <property type="project" value="InterPro"/>
</dbReference>
<dbReference type="GO" id="GO:0030515">
    <property type="term" value="F:snoRNA binding"/>
    <property type="evidence" value="ECO:0007669"/>
    <property type="project" value="InterPro"/>
</dbReference>
<evidence type="ECO:0000259" key="6">
    <source>
        <dbReference type="Pfam" id="PF08640"/>
    </source>
</evidence>
<protein>
    <recommendedName>
        <fullName evidence="6">U3 small nucleolar RNA-associated protein 6 N-terminal domain-containing protein</fullName>
    </recommendedName>
</protein>
<evidence type="ECO:0000313" key="8">
    <source>
        <dbReference type="Proteomes" id="UP000799429"/>
    </source>
</evidence>
<keyword evidence="8" id="KW-1185">Reference proteome</keyword>
<keyword evidence="3" id="KW-0698">rRNA processing</keyword>
<dbReference type="Proteomes" id="UP000799429">
    <property type="component" value="Unassembled WGS sequence"/>
</dbReference>
<name>A0A9P4S603_9PEZI</name>
<dbReference type="GO" id="GO:0032040">
    <property type="term" value="C:small-subunit processome"/>
    <property type="evidence" value="ECO:0007669"/>
    <property type="project" value="TreeGrafter"/>
</dbReference>
<dbReference type="SMART" id="SM00386">
    <property type="entry name" value="HAT"/>
    <property type="match status" value="4"/>
</dbReference>
<comment type="subcellular location">
    <subcellularLocation>
        <location evidence="1">Nucleus</location>
        <location evidence="1">Nucleolus</location>
    </subcellularLocation>
</comment>
<keyword evidence="5" id="KW-0539">Nucleus</keyword>
<evidence type="ECO:0000256" key="3">
    <source>
        <dbReference type="ARBA" id="ARBA00022552"/>
    </source>
</evidence>
<dbReference type="InterPro" id="IPR003107">
    <property type="entry name" value="HAT"/>
</dbReference>
<evidence type="ECO:0000313" key="7">
    <source>
        <dbReference type="EMBL" id="KAF2835912.1"/>
    </source>
</evidence>